<sequence length="357" mass="40299">MSFSDKEKWIKDRPYTAIPNLRYALSKYPHRQSVYTNMHEKISQNLADELEKFGISHDAEGISDDKFAAATAALEKQRTARFSSAPASERTVMEYERSTILWHIERAVHTRDMDMIESIFDGEPDSGSEASNGQINLSDIDLNNEEGRQLAVTIDERTSSRRKGSRQENRNSCVEPESGSEGSDVDQRTKEHRKSGLAEAQLQYASKEFFWKTDEEPETQTFRVTGQVLAQRIKSPIADQHHFILSPVESPKGMDKNEDEQAEDSLGLGEWESEDGKNIISPKSMSLLYAMRRGVFIDHDGIASPRSSNEQAPQTSKLTGRLRVEGMSKANRADRESKHQKETESAIGPTYPTKVQL</sequence>
<gene>
    <name evidence="1" type="ORF">O6H91_02G124800</name>
</gene>
<evidence type="ECO:0000313" key="2">
    <source>
        <dbReference type="Proteomes" id="UP001162992"/>
    </source>
</evidence>
<protein>
    <submittedName>
        <fullName evidence="1">Uncharacterized protein</fullName>
    </submittedName>
</protein>
<dbReference type="EMBL" id="CM055093">
    <property type="protein sequence ID" value="KAJ7566948.1"/>
    <property type="molecule type" value="Genomic_DNA"/>
</dbReference>
<dbReference type="Proteomes" id="UP001162992">
    <property type="component" value="Chromosome 2"/>
</dbReference>
<comment type="caution">
    <text evidence="1">The sequence shown here is derived from an EMBL/GenBank/DDBJ whole genome shotgun (WGS) entry which is preliminary data.</text>
</comment>
<keyword evidence="2" id="KW-1185">Reference proteome</keyword>
<evidence type="ECO:0000313" key="1">
    <source>
        <dbReference type="EMBL" id="KAJ7566948.1"/>
    </source>
</evidence>
<accession>A0ACC2EKN3</accession>
<name>A0ACC2EKN3_DIPCM</name>
<proteinExistence type="predicted"/>
<organism evidence="1 2">
    <name type="scientific">Diphasiastrum complanatum</name>
    <name type="common">Issler's clubmoss</name>
    <name type="synonym">Lycopodium complanatum</name>
    <dbReference type="NCBI Taxonomy" id="34168"/>
    <lineage>
        <taxon>Eukaryota</taxon>
        <taxon>Viridiplantae</taxon>
        <taxon>Streptophyta</taxon>
        <taxon>Embryophyta</taxon>
        <taxon>Tracheophyta</taxon>
        <taxon>Lycopodiopsida</taxon>
        <taxon>Lycopodiales</taxon>
        <taxon>Lycopodiaceae</taxon>
        <taxon>Lycopodioideae</taxon>
        <taxon>Diphasiastrum</taxon>
    </lineage>
</organism>
<reference evidence="2" key="1">
    <citation type="journal article" date="2024" name="Proc. Natl. Acad. Sci. U.S.A.">
        <title>Extraordinary preservation of gene collinearity over three hundred million years revealed in homosporous lycophytes.</title>
        <authorList>
            <person name="Li C."/>
            <person name="Wickell D."/>
            <person name="Kuo L.Y."/>
            <person name="Chen X."/>
            <person name="Nie B."/>
            <person name="Liao X."/>
            <person name="Peng D."/>
            <person name="Ji J."/>
            <person name="Jenkins J."/>
            <person name="Williams M."/>
            <person name="Shu S."/>
            <person name="Plott C."/>
            <person name="Barry K."/>
            <person name="Rajasekar S."/>
            <person name="Grimwood J."/>
            <person name="Han X."/>
            <person name="Sun S."/>
            <person name="Hou Z."/>
            <person name="He W."/>
            <person name="Dai G."/>
            <person name="Sun C."/>
            <person name="Schmutz J."/>
            <person name="Leebens-Mack J.H."/>
            <person name="Li F.W."/>
            <person name="Wang L."/>
        </authorList>
    </citation>
    <scope>NUCLEOTIDE SEQUENCE [LARGE SCALE GENOMIC DNA]</scope>
    <source>
        <strain evidence="2">cv. PW_Plant_1</strain>
    </source>
</reference>